<dbReference type="PANTHER" id="PTHR24292">
    <property type="entry name" value="CYTOCHROME P450"/>
    <property type="match status" value="1"/>
</dbReference>
<evidence type="ECO:0000256" key="9">
    <source>
        <dbReference type="ARBA" id="ARBA00023002"/>
    </source>
</evidence>
<dbReference type="PANTHER" id="PTHR24292:SF54">
    <property type="entry name" value="CYP9F3-RELATED"/>
    <property type="match status" value="1"/>
</dbReference>
<evidence type="ECO:0000256" key="4">
    <source>
        <dbReference type="ARBA" id="ARBA00010617"/>
    </source>
</evidence>
<keyword evidence="8" id="KW-0492">Microsome</keyword>
<gene>
    <name evidence="13" type="ORF">OTU49_013827</name>
</gene>
<dbReference type="GO" id="GO:0016705">
    <property type="term" value="F:oxidoreductase activity, acting on paired donors, with incorporation or reduction of molecular oxygen"/>
    <property type="evidence" value="ECO:0007669"/>
    <property type="project" value="InterPro"/>
</dbReference>
<dbReference type="InterPro" id="IPR050476">
    <property type="entry name" value="Insect_CytP450_Detox"/>
</dbReference>
<keyword evidence="10" id="KW-0408">Iron</keyword>
<evidence type="ECO:0000256" key="5">
    <source>
        <dbReference type="ARBA" id="ARBA00022617"/>
    </source>
</evidence>
<organism evidence="13 14">
    <name type="scientific">Cherax quadricarinatus</name>
    <name type="common">Australian red claw crayfish</name>
    <dbReference type="NCBI Taxonomy" id="27406"/>
    <lineage>
        <taxon>Eukaryota</taxon>
        <taxon>Metazoa</taxon>
        <taxon>Ecdysozoa</taxon>
        <taxon>Arthropoda</taxon>
        <taxon>Crustacea</taxon>
        <taxon>Multicrustacea</taxon>
        <taxon>Malacostraca</taxon>
        <taxon>Eumalacostraca</taxon>
        <taxon>Eucarida</taxon>
        <taxon>Decapoda</taxon>
        <taxon>Pleocyemata</taxon>
        <taxon>Astacidea</taxon>
        <taxon>Parastacoidea</taxon>
        <taxon>Parastacidae</taxon>
        <taxon>Cherax</taxon>
    </lineage>
</organism>
<dbReference type="Gene3D" id="1.10.630.10">
    <property type="entry name" value="Cytochrome P450"/>
    <property type="match status" value="1"/>
</dbReference>
<dbReference type="SUPFAM" id="SSF48264">
    <property type="entry name" value="Cytochrome P450"/>
    <property type="match status" value="1"/>
</dbReference>
<evidence type="ECO:0000313" key="13">
    <source>
        <dbReference type="EMBL" id="KAK8719722.1"/>
    </source>
</evidence>
<comment type="caution">
    <text evidence="13">The sequence shown here is derived from an EMBL/GenBank/DDBJ whole genome shotgun (WGS) entry which is preliminary data.</text>
</comment>
<keyword evidence="7" id="KW-0256">Endoplasmic reticulum</keyword>
<proteinExistence type="inferred from homology"/>
<keyword evidence="14" id="KW-1185">Reference proteome</keyword>
<dbReference type="GO" id="GO:0020037">
    <property type="term" value="F:heme binding"/>
    <property type="evidence" value="ECO:0007669"/>
    <property type="project" value="InterPro"/>
</dbReference>
<evidence type="ECO:0000256" key="2">
    <source>
        <dbReference type="ARBA" id="ARBA00004524"/>
    </source>
</evidence>
<dbReference type="GO" id="GO:0005506">
    <property type="term" value="F:iron ion binding"/>
    <property type="evidence" value="ECO:0007669"/>
    <property type="project" value="InterPro"/>
</dbReference>
<dbReference type="EMBL" id="JARKIK010001470">
    <property type="protein sequence ID" value="KAK8719722.1"/>
    <property type="molecule type" value="Genomic_DNA"/>
</dbReference>
<evidence type="ECO:0000256" key="1">
    <source>
        <dbReference type="ARBA" id="ARBA00001971"/>
    </source>
</evidence>
<dbReference type="AlphaFoldDB" id="A0AAW0VT97"/>
<dbReference type="GO" id="GO:0005789">
    <property type="term" value="C:endoplasmic reticulum membrane"/>
    <property type="evidence" value="ECO:0007669"/>
    <property type="project" value="UniProtKB-SubCell"/>
</dbReference>
<feature type="non-terminal residue" evidence="13">
    <location>
        <position position="94"/>
    </location>
</feature>
<name>A0AAW0VT97_CHEQU</name>
<comment type="cofactor">
    <cofactor evidence="1">
        <name>heme</name>
        <dbReference type="ChEBI" id="CHEBI:30413"/>
    </cofactor>
</comment>
<keyword evidence="12" id="KW-0472">Membrane</keyword>
<comment type="subcellular location">
    <subcellularLocation>
        <location evidence="3">Endoplasmic reticulum membrane</location>
    </subcellularLocation>
    <subcellularLocation>
        <location evidence="2">Microsome membrane</location>
    </subcellularLocation>
</comment>
<evidence type="ECO:0000313" key="14">
    <source>
        <dbReference type="Proteomes" id="UP001445076"/>
    </source>
</evidence>
<evidence type="ECO:0008006" key="15">
    <source>
        <dbReference type="Google" id="ProtNLM"/>
    </source>
</evidence>
<sequence>MAAWMYSRWRHSYWSSRGVPTPPFLPFLGHMHKQISLFQFRWDYIDEVYYKNGGSKYCGLYELFRPVLMIGDPDLLKNIFVKDFDHFVDRRRIL</sequence>
<dbReference type="InterPro" id="IPR036396">
    <property type="entry name" value="Cyt_P450_sf"/>
</dbReference>
<comment type="similarity">
    <text evidence="4">Belongs to the cytochrome P450 family.</text>
</comment>
<evidence type="ECO:0000256" key="7">
    <source>
        <dbReference type="ARBA" id="ARBA00022824"/>
    </source>
</evidence>
<keyword evidence="5" id="KW-0349">Heme</keyword>
<dbReference type="Proteomes" id="UP001445076">
    <property type="component" value="Unassembled WGS sequence"/>
</dbReference>
<protein>
    <recommendedName>
        <fullName evidence="15">Cytochrome P450</fullName>
    </recommendedName>
</protein>
<evidence type="ECO:0000256" key="8">
    <source>
        <dbReference type="ARBA" id="ARBA00022848"/>
    </source>
</evidence>
<evidence type="ECO:0000256" key="3">
    <source>
        <dbReference type="ARBA" id="ARBA00004586"/>
    </source>
</evidence>
<keyword evidence="6" id="KW-0479">Metal-binding</keyword>
<evidence type="ECO:0000256" key="12">
    <source>
        <dbReference type="ARBA" id="ARBA00023136"/>
    </source>
</evidence>
<reference evidence="13 14" key="1">
    <citation type="journal article" date="2024" name="BMC Genomics">
        <title>Genome assembly of redclaw crayfish (Cherax quadricarinatus) provides insights into its immune adaptation and hypoxia tolerance.</title>
        <authorList>
            <person name="Liu Z."/>
            <person name="Zheng J."/>
            <person name="Li H."/>
            <person name="Fang K."/>
            <person name="Wang S."/>
            <person name="He J."/>
            <person name="Zhou D."/>
            <person name="Weng S."/>
            <person name="Chi M."/>
            <person name="Gu Z."/>
            <person name="He J."/>
            <person name="Li F."/>
            <person name="Wang M."/>
        </authorList>
    </citation>
    <scope>NUCLEOTIDE SEQUENCE [LARGE SCALE GENOMIC DNA]</scope>
    <source>
        <strain evidence="13">ZL_2023a</strain>
    </source>
</reference>
<keyword evidence="9" id="KW-0560">Oxidoreductase</keyword>
<evidence type="ECO:0000256" key="10">
    <source>
        <dbReference type="ARBA" id="ARBA00023004"/>
    </source>
</evidence>
<evidence type="ECO:0000256" key="11">
    <source>
        <dbReference type="ARBA" id="ARBA00023033"/>
    </source>
</evidence>
<keyword evidence="11" id="KW-0503">Monooxygenase</keyword>
<evidence type="ECO:0000256" key="6">
    <source>
        <dbReference type="ARBA" id="ARBA00022723"/>
    </source>
</evidence>
<accession>A0AAW0VT97</accession>
<dbReference type="GO" id="GO:0004497">
    <property type="term" value="F:monooxygenase activity"/>
    <property type="evidence" value="ECO:0007669"/>
    <property type="project" value="UniProtKB-KW"/>
</dbReference>